<reference evidence="3 5" key="2">
    <citation type="submission" date="2019-11" db="EMBL/GenBank/DDBJ databases">
        <title>Draft genome sequences of five Paenibacillus species of dairy origin.</title>
        <authorList>
            <person name="Olajide A.M."/>
            <person name="Chen S."/>
            <person name="Lapointe G."/>
        </authorList>
    </citation>
    <scope>NUCLEOTIDE SEQUENCE [LARGE SCALE GENOMIC DNA]</scope>
    <source>
        <strain evidence="3 5">3CT49</strain>
    </source>
</reference>
<dbReference type="GeneID" id="77007985"/>
<protein>
    <submittedName>
        <fullName evidence="2">Putative membrane protein</fullName>
    </submittedName>
</protein>
<name>A0A090ZDA9_PAEMA</name>
<dbReference type="OrthoDB" id="2656743at2"/>
<dbReference type="RefSeq" id="WP_036623957.1">
    <property type="nucleotide sequence ID" value="NZ_BGML01000001.1"/>
</dbReference>
<evidence type="ECO:0000313" key="3">
    <source>
        <dbReference type="EMBL" id="MUG26623.1"/>
    </source>
</evidence>
<comment type="caution">
    <text evidence="2">The sequence shown here is derived from an EMBL/GenBank/DDBJ whole genome shotgun (WGS) entry which is preliminary data.</text>
</comment>
<dbReference type="STRING" id="44252.DJ90_5029"/>
<feature type="transmembrane region" description="Helical" evidence="1">
    <location>
        <begin position="35"/>
        <end position="65"/>
    </location>
</feature>
<keyword evidence="1" id="KW-0472">Membrane</keyword>
<dbReference type="PATRIC" id="fig|44252.3.peg.3036"/>
<dbReference type="Proteomes" id="UP000029278">
    <property type="component" value="Unassembled WGS sequence"/>
</dbReference>
<accession>A0A090ZDA9</accession>
<evidence type="ECO:0000313" key="2">
    <source>
        <dbReference type="EMBL" id="KFN08582.1"/>
    </source>
</evidence>
<dbReference type="HOGENOM" id="CLU_194269_0_1_9"/>
<keyword evidence="1" id="KW-1133">Transmembrane helix</keyword>
<keyword evidence="4" id="KW-1185">Reference proteome</keyword>
<evidence type="ECO:0000313" key="4">
    <source>
        <dbReference type="Proteomes" id="UP000029278"/>
    </source>
</evidence>
<evidence type="ECO:0000313" key="5">
    <source>
        <dbReference type="Proteomes" id="UP000442469"/>
    </source>
</evidence>
<keyword evidence="1" id="KW-0812">Transmembrane</keyword>
<dbReference type="AlphaFoldDB" id="A0A090ZDA9"/>
<evidence type="ECO:0000256" key="1">
    <source>
        <dbReference type="SAM" id="Phobius"/>
    </source>
</evidence>
<gene>
    <name evidence="2" type="ORF">DJ90_5029</name>
    <name evidence="3" type="ORF">GNQ08_30365</name>
</gene>
<dbReference type="EMBL" id="WNZZ01000050">
    <property type="protein sequence ID" value="MUG26623.1"/>
    <property type="molecule type" value="Genomic_DNA"/>
</dbReference>
<organism evidence="2 4">
    <name type="scientific">Paenibacillus macerans</name>
    <name type="common">Bacillus macerans</name>
    <dbReference type="NCBI Taxonomy" id="44252"/>
    <lineage>
        <taxon>Bacteria</taxon>
        <taxon>Bacillati</taxon>
        <taxon>Bacillota</taxon>
        <taxon>Bacilli</taxon>
        <taxon>Bacillales</taxon>
        <taxon>Paenibacillaceae</taxon>
        <taxon>Paenibacillus</taxon>
    </lineage>
</organism>
<proteinExistence type="predicted"/>
<dbReference type="EMBL" id="JMQA01000028">
    <property type="protein sequence ID" value="KFN08582.1"/>
    <property type="molecule type" value="Genomic_DNA"/>
</dbReference>
<dbReference type="Proteomes" id="UP000442469">
    <property type="component" value="Unassembled WGS sequence"/>
</dbReference>
<sequence length="77" mass="8634">MKDFLAVLLVAACCIAIDLPSLARSRRFGQLAVFILLWIAGISATLCTVFKVQVPSPLYFIIWLYTPVNDLFQRMLG</sequence>
<reference evidence="2 4" key="1">
    <citation type="submission" date="2014-04" db="EMBL/GenBank/DDBJ databases">
        <authorList>
            <person name="Bishop-Lilly K.A."/>
            <person name="Broomall S.M."/>
            <person name="Chain P.S."/>
            <person name="Chertkov O."/>
            <person name="Coyne S.R."/>
            <person name="Daligault H.E."/>
            <person name="Davenport K.W."/>
            <person name="Erkkila T."/>
            <person name="Frey K.G."/>
            <person name="Gibbons H.S."/>
            <person name="Gu W."/>
            <person name="Jaissle J."/>
            <person name="Johnson S.L."/>
            <person name="Koroleva G.I."/>
            <person name="Ladner J.T."/>
            <person name="Lo C.-C."/>
            <person name="Minogue T.D."/>
            <person name="Munk C."/>
            <person name="Palacios G.F."/>
            <person name="Redden C.L."/>
            <person name="Rosenzweig C.N."/>
            <person name="Scholz M.B."/>
            <person name="Teshima H."/>
            <person name="Xu Y."/>
        </authorList>
    </citation>
    <scope>NUCLEOTIDE SEQUENCE [LARGE SCALE GENOMIC DNA]</scope>
    <source>
        <strain evidence="2 4">8244</strain>
    </source>
</reference>